<dbReference type="Proteomes" id="UP000008237">
    <property type="component" value="Unassembled WGS sequence"/>
</dbReference>
<dbReference type="GO" id="GO:0005739">
    <property type="term" value="C:mitochondrion"/>
    <property type="evidence" value="ECO:0007669"/>
    <property type="project" value="UniProtKB-SubCell"/>
</dbReference>
<evidence type="ECO:0000256" key="4">
    <source>
        <dbReference type="ARBA" id="ARBA00022737"/>
    </source>
</evidence>
<dbReference type="Gene3D" id="1.25.40.10">
    <property type="entry name" value="Tetratricopeptide repeat domain"/>
    <property type="match status" value="1"/>
</dbReference>
<keyword evidence="8" id="KW-0689">Ribosomal protein</keyword>
<evidence type="ECO:0000256" key="7">
    <source>
        <dbReference type="ARBA" id="ARBA00022946"/>
    </source>
</evidence>
<keyword evidence="3" id="KW-0699">rRNA-binding</keyword>
<keyword evidence="10" id="KW-0687">Ribonucleoprotein</keyword>
<dbReference type="OMA" id="FMHQEAQ"/>
<keyword evidence="7" id="KW-0809">Transit peptide</keyword>
<dbReference type="EMBL" id="GL449414">
    <property type="protein sequence ID" value="EFN82763.1"/>
    <property type="molecule type" value="Genomic_DNA"/>
</dbReference>
<comment type="similarity">
    <text evidence="2">Belongs to the mitochondrion-specific ribosomal protein mS39 family.</text>
</comment>
<dbReference type="GO" id="GO:0019843">
    <property type="term" value="F:rRNA binding"/>
    <property type="evidence" value="ECO:0007669"/>
    <property type="project" value="UniProtKB-KW"/>
</dbReference>
<reference evidence="12 13" key="1">
    <citation type="journal article" date="2010" name="Science">
        <title>Genomic comparison of the ants Camponotus floridanus and Harpegnathos saltator.</title>
        <authorList>
            <person name="Bonasio R."/>
            <person name="Zhang G."/>
            <person name="Ye C."/>
            <person name="Mutti N.S."/>
            <person name="Fang X."/>
            <person name="Qin N."/>
            <person name="Donahue G."/>
            <person name="Yang P."/>
            <person name="Li Q."/>
            <person name="Li C."/>
            <person name="Zhang P."/>
            <person name="Huang Z."/>
            <person name="Berger S.L."/>
            <person name="Reinberg D."/>
            <person name="Wang J."/>
            <person name="Liebig J."/>
        </authorList>
    </citation>
    <scope>NUCLEOTIDE SEQUENCE [LARGE SCALE GENOMIC DNA]</scope>
    <source>
        <strain evidence="12 13">R22 G/1</strain>
    </source>
</reference>
<keyword evidence="13" id="KW-1185">Reference proteome</keyword>
<keyword evidence="4" id="KW-0677">Repeat</keyword>
<dbReference type="PANTHER" id="PTHR16276">
    <property type="entry name" value="PENTATRICOPEPTIDE REPEAT DOMAIN-CONTAINING PROTEIN 3"/>
    <property type="match status" value="1"/>
</dbReference>
<keyword evidence="9" id="KW-0496">Mitochondrion</keyword>
<dbReference type="InterPro" id="IPR055063">
    <property type="entry name" value="Rib_mS39_PPR"/>
</dbReference>
<evidence type="ECO:0000256" key="1">
    <source>
        <dbReference type="ARBA" id="ARBA00004173"/>
    </source>
</evidence>
<evidence type="ECO:0000256" key="3">
    <source>
        <dbReference type="ARBA" id="ARBA00022730"/>
    </source>
</evidence>
<evidence type="ECO:0000313" key="12">
    <source>
        <dbReference type="EMBL" id="EFN82763.1"/>
    </source>
</evidence>
<comment type="subcellular location">
    <subcellularLocation>
        <location evidence="1">Mitochondrion</location>
    </subcellularLocation>
</comment>
<sequence length="649" mass="73887">MYSLTRISRRRLCQELIRLQSTAATTSSSSEIHIPNRIERGPTDILKALESTISRDYTAPHYKYHDDPFLTPLSKVQNRSYALARESGRKAAIWIRQEHSDLFQHKVAEPEIKPFVPSPIYTENSTVTEETLLYEISNGNVPDSITIYDLLKGNITVPTKQALLELLCFYNNSEPINSDFLETRWFQLTRNHKKNIWINRPQIDILFNSLIQEEPVVAAAAYDALLCGLAKCHSVDKSWHLYNECQQKKIPLSVRGYNSMISIVPLMSEGNEKPKTLTMDIFRTMAANGVAPNIHTFNAALNTAVNLQSKKAAIEFARTILADIKQCHLKPSLTTYFYVLYDSAYSSFMEILKSLKRETLTIQDAKDMFFFVTAMEMAFQQFCSREAGEAVNELLLTGDNYKFIGDNYKENSYYRAYLELILATEDFEVFFKIYNKFVPHVAIAEPSVMQAILETLQLLPAETVTQYIPKIWSHMIMFGYLDREGLLERILHLISVHCKPTPDSPLNTQFAEVALTIWDHIQSQNAKRMQHLMMPSTVMGDIAVLLARGDNMDKMIDVILSLTKLPHLMKGVIEMERINEIFELCLAQAHTPAVFVIIKYMVSSGLEGVGDMAKKFHQNVALTSTQEDILVNLVGDIINLPLSDEQPSK</sequence>
<proteinExistence type="inferred from homology"/>
<dbReference type="OrthoDB" id="185373at2759"/>
<evidence type="ECO:0000256" key="6">
    <source>
        <dbReference type="ARBA" id="ARBA00022884"/>
    </source>
</evidence>
<evidence type="ECO:0000256" key="11">
    <source>
        <dbReference type="ARBA" id="ARBA00035134"/>
    </source>
</evidence>
<accession>E2BNI4</accession>
<dbReference type="PANTHER" id="PTHR16276:SF1">
    <property type="entry name" value="SMALL RIBOSOMAL SUBUNIT PROTEIN MS39"/>
    <property type="match status" value="1"/>
</dbReference>
<dbReference type="InterPro" id="IPR037387">
    <property type="entry name" value="PTCD3"/>
</dbReference>
<dbReference type="Pfam" id="PF22330">
    <property type="entry name" value="Rib_mS39_PPR"/>
    <property type="match status" value="1"/>
</dbReference>
<dbReference type="InParanoid" id="E2BNI4"/>
<dbReference type="GO" id="GO:0006417">
    <property type="term" value="P:regulation of translation"/>
    <property type="evidence" value="ECO:0007669"/>
    <property type="project" value="UniProtKB-KW"/>
</dbReference>
<dbReference type="GO" id="GO:1990904">
    <property type="term" value="C:ribonucleoprotein complex"/>
    <property type="evidence" value="ECO:0007669"/>
    <property type="project" value="UniProtKB-KW"/>
</dbReference>
<dbReference type="GO" id="GO:0043024">
    <property type="term" value="F:ribosomal small subunit binding"/>
    <property type="evidence" value="ECO:0007669"/>
    <property type="project" value="InterPro"/>
</dbReference>
<dbReference type="AlphaFoldDB" id="E2BNI4"/>
<dbReference type="Pfam" id="PF13812">
    <property type="entry name" value="PPR_3"/>
    <property type="match status" value="1"/>
</dbReference>
<dbReference type="InterPro" id="IPR011990">
    <property type="entry name" value="TPR-like_helical_dom_sf"/>
</dbReference>
<evidence type="ECO:0000313" key="13">
    <source>
        <dbReference type="Proteomes" id="UP000008237"/>
    </source>
</evidence>
<dbReference type="GO" id="GO:0005840">
    <property type="term" value="C:ribosome"/>
    <property type="evidence" value="ECO:0007669"/>
    <property type="project" value="UniProtKB-KW"/>
</dbReference>
<keyword evidence="5" id="KW-0810">Translation regulation</keyword>
<dbReference type="STRING" id="610380.E2BNI4"/>
<evidence type="ECO:0000256" key="9">
    <source>
        <dbReference type="ARBA" id="ARBA00023128"/>
    </source>
</evidence>
<evidence type="ECO:0000256" key="2">
    <source>
        <dbReference type="ARBA" id="ARBA00008551"/>
    </source>
</evidence>
<evidence type="ECO:0000256" key="5">
    <source>
        <dbReference type="ARBA" id="ARBA00022845"/>
    </source>
</evidence>
<gene>
    <name evidence="12" type="ORF">EAI_01920</name>
</gene>
<name>E2BNI4_HARSA</name>
<organism evidence="13">
    <name type="scientific">Harpegnathos saltator</name>
    <name type="common">Jerdon's jumping ant</name>
    <dbReference type="NCBI Taxonomy" id="610380"/>
    <lineage>
        <taxon>Eukaryota</taxon>
        <taxon>Metazoa</taxon>
        <taxon>Ecdysozoa</taxon>
        <taxon>Arthropoda</taxon>
        <taxon>Hexapoda</taxon>
        <taxon>Insecta</taxon>
        <taxon>Pterygota</taxon>
        <taxon>Neoptera</taxon>
        <taxon>Endopterygota</taxon>
        <taxon>Hymenoptera</taxon>
        <taxon>Apocrita</taxon>
        <taxon>Aculeata</taxon>
        <taxon>Formicoidea</taxon>
        <taxon>Formicidae</taxon>
        <taxon>Ponerinae</taxon>
        <taxon>Ponerini</taxon>
        <taxon>Harpegnathos</taxon>
    </lineage>
</organism>
<dbReference type="InterPro" id="IPR002885">
    <property type="entry name" value="PPR_rpt"/>
</dbReference>
<evidence type="ECO:0000256" key="10">
    <source>
        <dbReference type="ARBA" id="ARBA00023274"/>
    </source>
</evidence>
<keyword evidence="6" id="KW-0694">RNA-binding</keyword>
<protein>
    <recommendedName>
        <fullName evidence="11">Small ribosomal subunit protein mS39</fullName>
    </recommendedName>
</protein>
<evidence type="ECO:0000256" key="8">
    <source>
        <dbReference type="ARBA" id="ARBA00022980"/>
    </source>
</evidence>
<dbReference type="FunCoup" id="E2BNI4">
    <property type="interactions" value="1686"/>
</dbReference>
<dbReference type="GO" id="GO:0032543">
    <property type="term" value="P:mitochondrial translation"/>
    <property type="evidence" value="ECO:0007669"/>
    <property type="project" value="InterPro"/>
</dbReference>